<dbReference type="RefSeq" id="WP_042751250.1">
    <property type="nucleotide sequence ID" value="NZ_JPFY01000013.1"/>
</dbReference>
<accession>A0A081QQG7</accession>
<dbReference type="PATRIC" id="fig|28037.93.peg.1241"/>
<sequence>MKKALVLNFSFIAIILSACFLSFVVILVVNFHNTFSGPNQKDIEVAASRTLNLYGFKGEVKVTKFSRHRWPSDDYEIEYDYTEEVNGRKITVSDSLIYFPKSPGNSKRTSEELAYDGTIKTMLNQFSHITDQLLNQNPVSVSNKEKVESFFKQYENPNLEFVNSYWNVDERAENITEYYDLIDKNRKEGKPFQGLYDLPIDEFLENGIIKGHVIYKDIVLEEGYKDYFNGEGGLTEFIENGIDSADLADAFYEISYYYAGKSGKSYRSGSKTTLKIQNHKMKDYGINND</sequence>
<feature type="transmembrane region" description="Helical" evidence="1">
    <location>
        <begin position="6"/>
        <end position="31"/>
    </location>
</feature>
<evidence type="ECO:0008006" key="4">
    <source>
        <dbReference type="Google" id="ProtNLM"/>
    </source>
</evidence>
<gene>
    <name evidence="2" type="ORF">SK578_1287</name>
</gene>
<dbReference type="PROSITE" id="PS51257">
    <property type="entry name" value="PROKAR_LIPOPROTEIN"/>
    <property type="match status" value="1"/>
</dbReference>
<organism evidence="2 3">
    <name type="scientific">Streptococcus mitis</name>
    <dbReference type="NCBI Taxonomy" id="28037"/>
    <lineage>
        <taxon>Bacteria</taxon>
        <taxon>Bacillati</taxon>
        <taxon>Bacillota</taxon>
        <taxon>Bacilli</taxon>
        <taxon>Lactobacillales</taxon>
        <taxon>Streptococcaceae</taxon>
        <taxon>Streptococcus</taxon>
        <taxon>Streptococcus mitis group</taxon>
    </lineage>
</organism>
<evidence type="ECO:0000256" key="1">
    <source>
        <dbReference type="SAM" id="Phobius"/>
    </source>
</evidence>
<dbReference type="EMBL" id="JPFY01000013">
    <property type="protein sequence ID" value="KEQ45190.1"/>
    <property type="molecule type" value="Genomic_DNA"/>
</dbReference>
<keyword evidence="1" id="KW-0812">Transmembrane</keyword>
<dbReference type="Proteomes" id="UP000028089">
    <property type="component" value="Unassembled WGS sequence"/>
</dbReference>
<name>A0A081QQG7_STRMT</name>
<evidence type="ECO:0000313" key="3">
    <source>
        <dbReference type="Proteomes" id="UP000028089"/>
    </source>
</evidence>
<protein>
    <recommendedName>
        <fullName evidence="4">Lipoprotein</fullName>
    </recommendedName>
</protein>
<proteinExistence type="predicted"/>
<keyword evidence="1" id="KW-0472">Membrane</keyword>
<comment type="caution">
    <text evidence="2">The sequence shown here is derived from an EMBL/GenBank/DDBJ whole genome shotgun (WGS) entry which is preliminary data.</text>
</comment>
<dbReference type="AlphaFoldDB" id="A0A081QQG7"/>
<keyword evidence="1" id="KW-1133">Transmembrane helix</keyword>
<evidence type="ECO:0000313" key="2">
    <source>
        <dbReference type="EMBL" id="KEQ45190.1"/>
    </source>
</evidence>
<reference evidence="2 3" key="1">
    <citation type="submission" date="2014-05" db="EMBL/GenBank/DDBJ databases">
        <authorList>
            <person name="Daugherty S.C."/>
            <person name="Tallon L.J."/>
            <person name="Sadzewicz L."/>
            <person name="Kilian M."/>
            <person name="Tettelin H."/>
        </authorList>
    </citation>
    <scope>NUCLEOTIDE SEQUENCE [LARGE SCALE GENOMIC DNA]</scope>
    <source>
        <strain evidence="2 3">SK578</strain>
    </source>
</reference>